<keyword evidence="4" id="KW-0808">Transferase</keyword>
<keyword evidence="7" id="KW-0067">ATP-binding</keyword>
<gene>
    <name evidence="10" type="ORF">GGQ61_003464</name>
</gene>
<dbReference type="SMART" id="SM00387">
    <property type="entry name" value="HATPase_c"/>
    <property type="match status" value="1"/>
</dbReference>
<evidence type="ECO:0000256" key="2">
    <source>
        <dbReference type="ARBA" id="ARBA00012438"/>
    </source>
</evidence>
<dbReference type="PANTHER" id="PTHR41523">
    <property type="entry name" value="TWO-COMPONENT SYSTEM SENSOR PROTEIN"/>
    <property type="match status" value="1"/>
</dbReference>
<proteinExistence type="predicted"/>
<dbReference type="Proteomes" id="UP000530564">
    <property type="component" value="Unassembled WGS sequence"/>
</dbReference>
<keyword evidence="5" id="KW-0547">Nucleotide-binding</keyword>
<dbReference type="GO" id="GO:0005524">
    <property type="term" value="F:ATP binding"/>
    <property type="evidence" value="ECO:0007669"/>
    <property type="project" value="UniProtKB-KW"/>
</dbReference>
<dbReference type="InterPro" id="IPR036890">
    <property type="entry name" value="HATPase_C_sf"/>
</dbReference>
<feature type="domain" description="Histidine kinase" evidence="9">
    <location>
        <begin position="249"/>
        <end position="335"/>
    </location>
</feature>
<keyword evidence="3" id="KW-0597">Phosphoprotein</keyword>
<keyword evidence="8" id="KW-1133">Transmembrane helix</keyword>
<dbReference type="SUPFAM" id="SSF55874">
    <property type="entry name" value="ATPase domain of HSP90 chaperone/DNA topoisomerase II/histidine kinase"/>
    <property type="match status" value="1"/>
</dbReference>
<feature type="transmembrane region" description="Helical" evidence="8">
    <location>
        <begin position="103"/>
        <end position="121"/>
    </location>
</feature>
<dbReference type="GO" id="GO:0004673">
    <property type="term" value="F:protein histidine kinase activity"/>
    <property type="evidence" value="ECO:0007669"/>
    <property type="project" value="UniProtKB-EC"/>
</dbReference>
<evidence type="ECO:0000256" key="5">
    <source>
        <dbReference type="ARBA" id="ARBA00022741"/>
    </source>
</evidence>
<keyword evidence="8" id="KW-0472">Membrane</keyword>
<evidence type="ECO:0000256" key="1">
    <source>
        <dbReference type="ARBA" id="ARBA00000085"/>
    </source>
</evidence>
<dbReference type="InterPro" id="IPR005467">
    <property type="entry name" value="His_kinase_dom"/>
</dbReference>
<keyword evidence="6 10" id="KW-0418">Kinase</keyword>
<dbReference type="Pfam" id="PF07568">
    <property type="entry name" value="HisKA_2"/>
    <property type="match status" value="1"/>
</dbReference>
<dbReference type="EMBL" id="JACIDK010000005">
    <property type="protein sequence ID" value="MBB3892728.1"/>
    <property type="molecule type" value="Genomic_DNA"/>
</dbReference>
<accession>A0A840A2W6</accession>
<comment type="catalytic activity">
    <reaction evidence="1">
        <text>ATP + protein L-histidine = ADP + protein N-phospho-L-histidine.</text>
        <dbReference type="EC" id="2.7.13.3"/>
    </reaction>
</comment>
<organism evidence="10 11">
    <name type="scientific">Phenylobacterium haematophilum</name>
    <dbReference type="NCBI Taxonomy" id="98513"/>
    <lineage>
        <taxon>Bacteria</taxon>
        <taxon>Pseudomonadati</taxon>
        <taxon>Pseudomonadota</taxon>
        <taxon>Alphaproteobacteria</taxon>
        <taxon>Caulobacterales</taxon>
        <taxon>Caulobacteraceae</taxon>
        <taxon>Phenylobacterium</taxon>
    </lineage>
</organism>
<keyword evidence="8" id="KW-0812">Transmembrane</keyword>
<keyword evidence="11" id="KW-1185">Reference proteome</keyword>
<evidence type="ECO:0000259" key="9">
    <source>
        <dbReference type="PROSITE" id="PS50109"/>
    </source>
</evidence>
<evidence type="ECO:0000313" key="11">
    <source>
        <dbReference type="Proteomes" id="UP000530564"/>
    </source>
</evidence>
<evidence type="ECO:0000256" key="7">
    <source>
        <dbReference type="ARBA" id="ARBA00022840"/>
    </source>
</evidence>
<dbReference type="Gene3D" id="3.30.565.10">
    <property type="entry name" value="Histidine kinase-like ATPase, C-terminal domain"/>
    <property type="match status" value="1"/>
</dbReference>
<dbReference type="EC" id="2.7.13.3" evidence="2"/>
<evidence type="ECO:0000256" key="6">
    <source>
        <dbReference type="ARBA" id="ARBA00022777"/>
    </source>
</evidence>
<dbReference type="Pfam" id="PF02518">
    <property type="entry name" value="HATPase_c"/>
    <property type="match status" value="1"/>
</dbReference>
<dbReference type="PROSITE" id="PS50109">
    <property type="entry name" value="HIS_KIN"/>
    <property type="match status" value="1"/>
</dbReference>
<evidence type="ECO:0000256" key="8">
    <source>
        <dbReference type="SAM" id="Phobius"/>
    </source>
</evidence>
<comment type="caution">
    <text evidence="10">The sequence shown here is derived from an EMBL/GenBank/DDBJ whole genome shotgun (WGS) entry which is preliminary data.</text>
</comment>
<sequence length="335" mass="35860">MSPMLGLGDLNLRERLAPDVPTWVTEWVCACVCAALAGVLRALISLVVVAPPYVFLYPLVLLATLLAGWRSGIYSLTIILLGIWYVVLFPARFGPLTAGESVALVLNALSGVAVIAVAQAFRTSYRVAEAERAAKLEVRDLLLRELNHRVKNNFQMVESLLDMQRRRASAASTEQALADALRRVHSMAQAHANLYSPDEAGDAIDLGAYLGDLCENLSDSLLLSGDVRLDSCLTSWPCDRDRAVAVGLVVNELVTNAAKHAFPTGRTGRILVSLKQSEVGCELTVADNGVGMPPDAEVNSRGLGRKLVEGFARQTGGALTRGDGPGVSHTLVLPH</sequence>
<dbReference type="InterPro" id="IPR003594">
    <property type="entry name" value="HATPase_dom"/>
</dbReference>
<dbReference type="PANTHER" id="PTHR41523:SF8">
    <property type="entry name" value="ETHYLENE RESPONSE SENSOR PROTEIN"/>
    <property type="match status" value="1"/>
</dbReference>
<evidence type="ECO:0000313" key="10">
    <source>
        <dbReference type="EMBL" id="MBB3892728.1"/>
    </source>
</evidence>
<dbReference type="InterPro" id="IPR011495">
    <property type="entry name" value="Sig_transdc_His_kin_sub2_dim/P"/>
</dbReference>
<reference evidence="10 11" key="1">
    <citation type="submission" date="2020-08" db="EMBL/GenBank/DDBJ databases">
        <title>Genomic Encyclopedia of Type Strains, Phase IV (KMG-IV): sequencing the most valuable type-strain genomes for metagenomic binning, comparative biology and taxonomic classification.</title>
        <authorList>
            <person name="Goeker M."/>
        </authorList>
    </citation>
    <scope>NUCLEOTIDE SEQUENCE [LARGE SCALE GENOMIC DNA]</scope>
    <source>
        <strain evidence="10 11">DSM 21793</strain>
    </source>
</reference>
<evidence type="ECO:0000256" key="4">
    <source>
        <dbReference type="ARBA" id="ARBA00022679"/>
    </source>
</evidence>
<name>A0A840A2W6_9CAUL</name>
<dbReference type="Gene3D" id="3.30.450.20">
    <property type="entry name" value="PAS domain"/>
    <property type="match status" value="1"/>
</dbReference>
<protein>
    <recommendedName>
        <fullName evidence="2">histidine kinase</fullName>
        <ecNumber evidence="2">2.7.13.3</ecNumber>
    </recommendedName>
</protein>
<feature type="transmembrane region" description="Helical" evidence="8">
    <location>
        <begin position="20"/>
        <end position="39"/>
    </location>
</feature>
<feature type="transmembrane region" description="Helical" evidence="8">
    <location>
        <begin position="46"/>
        <end position="67"/>
    </location>
</feature>
<feature type="transmembrane region" description="Helical" evidence="8">
    <location>
        <begin position="73"/>
        <end position="91"/>
    </location>
</feature>
<dbReference type="AlphaFoldDB" id="A0A840A2W6"/>
<evidence type="ECO:0000256" key="3">
    <source>
        <dbReference type="ARBA" id="ARBA00022553"/>
    </source>
</evidence>